<feature type="chain" id="PRO_5021205493" evidence="2">
    <location>
        <begin position="24"/>
        <end position="880"/>
    </location>
</feature>
<keyword evidence="4" id="KW-1185">Reference proteome</keyword>
<evidence type="ECO:0000313" key="4">
    <source>
        <dbReference type="Proteomes" id="UP000499080"/>
    </source>
</evidence>
<feature type="region of interest" description="Disordered" evidence="1">
    <location>
        <begin position="700"/>
        <end position="734"/>
    </location>
</feature>
<comment type="caution">
    <text evidence="3">The sequence shown here is derived from an EMBL/GenBank/DDBJ whole genome shotgun (WGS) entry which is preliminary data.</text>
</comment>
<keyword evidence="2" id="KW-0732">Signal</keyword>
<name>A0A4Y2EDV8_ARAVE</name>
<feature type="compositionally biased region" description="Basic and acidic residues" evidence="1">
    <location>
        <begin position="710"/>
        <end position="734"/>
    </location>
</feature>
<reference evidence="3 4" key="1">
    <citation type="journal article" date="2019" name="Sci. Rep.">
        <title>Orb-weaving spider Araneus ventricosus genome elucidates the spidroin gene catalogue.</title>
        <authorList>
            <person name="Kono N."/>
            <person name="Nakamura H."/>
            <person name="Ohtoshi R."/>
            <person name="Moran D.A.P."/>
            <person name="Shinohara A."/>
            <person name="Yoshida Y."/>
            <person name="Fujiwara M."/>
            <person name="Mori M."/>
            <person name="Tomita M."/>
            <person name="Arakawa K."/>
        </authorList>
    </citation>
    <scope>NUCLEOTIDE SEQUENCE [LARGE SCALE GENOMIC DNA]</scope>
</reference>
<protein>
    <submittedName>
        <fullName evidence="3">Uncharacterized protein</fullName>
    </submittedName>
</protein>
<accession>A0A4Y2EDV8</accession>
<dbReference type="EMBL" id="BGPR01000560">
    <property type="protein sequence ID" value="GBM26449.1"/>
    <property type="molecule type" value="Genomic_DNA"/>
</dbReference>
<organism evidence="3 4">
    <name type="scientific">Araneus ventricosus</name>
    <name type="common">Orbweaver spider</name>
    <name type="synonym">Epeira ventricosa</name>
    <dbReference type="NCBI Taxonomy" id="182803"/>
    <lineage>
        <taxon>Eukaryota</taxon>
        <taxon>Metazoa</taxon>
        <taxon>Ecdysozoa</taxon>
        <taxon>Arthropoda</taxon>
        <taxon>Chelicerata</taxon>
        <taxon>Arachnida</taxon>
        <taxon>Araneae</taxon>
        <taxon>Araneomorphae</taxon>
        <taxon>Entelegynae</taxon>
        <taxon>Araneoidea</taxon>
        <taxon>Araneidae</taxon>
        <taxon>Araneus</taxon>
    </lineage>
</organism>
<dbReference type="AlphaFoldDB" id="A0A4Y2EDV8"/>
<proteinExistence type="predicted"/>
<evidence type="ECO:0000256" key="1">
    <source>
        <dbReference type="SAM" id="MobiDB-lite"/>
    </source>
</evidence>
<feature type="signal peptide" evidence="2">
    <location>
        <begin position="1"/>
        <end position="23"/>
    </location>
</feature>
<evidence type="ECO:0000256" key="2">
    <source>
        <dbReference type="SAM" id="SignalP"/>
    </source>
</evidence>
<dbReference type="OrthoDB" id="10417991at2759"/>
<dbReference type="Proteomes" id="UP000499080">
    <property type="component" value="Unassembled WGS sequence"/>
</dbReference>
<gene>
    <name evidence="3" type="ORF">AVEN_126951_1</name>
</gene>
<sequence length="880" mass="101386">MWLSVEYLIGLLSAIQGLHFSDALDTDAHSDPCIARILSCDCYRKPFSLYKEKDEGMLTKIEVLNKACKEQVAYMQCILRAENFCEQTILSPIAEEMIKSRRFPAEICRPASPWQQLYLKEASCLNSYSRKAFAYCVDKIIGIGNRNGDNTFEGGCKYERAITDCCDTALQEKCGYYAGNMLRKFLKFHSLSDYKCSGFKPEDVEDDSFSSTQDYDVTEAIFNVLEAAVSGEDFDSEATEGTDASTNFEGTKLDHLESQISSDDSISEEEFTVFDFNRPLAEESLMTTESSFSDALDSDAESQDMITEPDKFEFPALPKYHYMHKNRTTFALYEDLEMGHMKYMGCGEADVFWVILSPLRSKYCTLTDLKSEYSESIFKCTVRIDAPCSPELDDEDRSKKAEVFHRRYVATVLTPPNNQRSEDMAIMNVHYLKFYPSPSMYVPEKKINLWTTQANEANIEQTESVGRKGPLELKDDRSDIFYQHGNGSGQKWDRDAMNSPTHLHEDEYFEEYENWDYYPLEEEDDIYFPESLANNIIYIEDNKGDLISLHDHRSPIYSKSVYQPHSLFRPRTGAMPASTDPQHFDEIGTNRKKKLAQSSIFKERVSEFQDEALISKVKHNQQEYCSAEAPCAPNSEFISGFEIKPDMYILSRYIKIFDALKEINHLLEQIPTSIKLNEGIEFKPFLSFRDVYAVTPSAEIEVPKSTESSQAERYEDVTDRSRYPPEEDEVATDRFRYPPEEDEVATDRFRYPPEEDEVATDRFRYLDPDYSSSVTSAPNSADSKIDYMEPFIEYYIDACTQPPYKYLYKHADAKVNPTDAIDPKNLSSSEIDSLWERYLTKIIGKISKTLFKKTDKSVKRELLDKVFITLLEKAERIFNL</sequence>
<evidence type="ECO:0000313" key="3">
    <source>
        <dbReference type="EMBL" id="GBM26449.1"/>
    </source>
</evidence>